<evidence type="ECO:0000256" key="1">
    <source>
        <dbReference type="ARBA" id="ARBA00004429"/>
    </source>
</evidence>
<keyword evidence="4" id="KW-1003">Cell membrane</keyword>
<evidence type="ECO:0000256" key="5">
    <source>
        <dbReference type="ARBA" id="ARBA00022692"/>
    </source>
</evidence>
<feature type="transmembrane region" description="Helical" evidence="9">
    <location>
        <begin position="293"/>
        <end position="321"/>
    </location>
</feature>
<accession>A0A0H3FZ68</accession>
<dbReference type="HOGENOM" id="CLU_019375_7_0_5"/>
<dbReference type="GO" id="GO:0005886">
    <property type="term" value="C:plasma membrane"/>
    <property type="evidence" value="ECO:0007669"/>
    <property type="project" value="UniProtKB-SubCell"/>
</dbReference>
<evidence type="ECO:0000256" key="8">
    <source>
        <dbReference type="ARBA" id="ARBA00023136"/>
    </source>
</evidence>
<sequence length="422" mass="45229">MAKRLTFWIVVALIAGLIIGAIMNLTIHDKSWIDYLVENYLSLLTVIFLKLIKMILSPLVFATLVTGIAHMGDGKELGRIGLRTMCWFIGASLVSLALGLLLVNILRPGDGLNFVPPAASANPVASSAPVFSLKDFINHLVPQSVVDAMAHNEILQIVIFSVFFGLGLGSQGKKARPILRGIESLSHVMLKVTNYVMWFAPFAVFAAVTSVIAQRGFGIILTYGYFIGSFYLGLAVLWGVILLATRLVVGKGALNIIPLLKAPALIAFTTSSSEASLPPTLEALENFGVPPRIAGFVLPLGYSFNLDGTMVYCTFATMFIAQSYNIHPPMGQQIIMLLLLMITSKGIAGVPRASLIVIASALSFMQIPEAGISLILAVDHFLDMGRSATNVIGNAAASMVVANWEGELKIPSKEEIAKIGAE</sequence>
<evidence type="ECO:0000256" key="9">
    <source>
        <dbReference type="SAM" id="Phobius"/>
    </source>
</evidence>
<dbReference type="AlphaFoldDB" id="A0A0H3FZ68"/>
<reference evidence="10 11" key="1">
    <citation type="journal article" date="2011" name="J. Bacteriol.">
        <title>Genome sequence of the ethanol-producing Zymomonas mobilis subsp. mobilis lectotype strain ATCC 10988.</title>
        <authorList>
            <person name="Pappas K.M."/>
            <person name="Kouvelis V.N."/>
            <person name="Saunders E."/>
            <person name="Brettin T.S."/>
            <person name="Bruce D."/>
            <person name="Detter C."/>
            <person name="Balakireva M."/>
            <person name="Han C.S."/>
            <person name="Savvakis G."/>
            <person name="Kyrpides N.C."/>
            <person name="Typas M.A."/>
        </authorList>
    </citation>
    <scope>NUCLEOTIDE SEQUENCE [LARGE SCALE GENOMIC DNA]</scope>
    <source>
        <strain evidence="11">ATCC 10988 / DSM 424 / CCUG 17860 / LMG 404 / NCIMB 8938 / NRRL B-806 / ZM1</strain>
    </source>
</reference>
<name>A0A0H3FZ68_ZYMMA</name>
<evidence type="ECO:0000313" key="10">
    <source>
        <dbReference type="EMBL" id="AEH62937.1"/>
    </source>
</evidence>
<dbReference type="PANTHER" id="PTHR42865">
    <property type="entry name" value="PROTON/GLUTAMATE-ASPARTATE SYMPORTER"/>
    <property type="match status" value="1"/>
</dbReference>
<dbReference type="KEGG" id="zmm:Zmob_1105"/>
<feature type="transmembrane region" description="Helical" evidence="9">
    <location>
        <begin position="7"/>
        <end position="28"/>
    </location>
</feature>
<evidence type="ECO:0000256" key="2">
    <source>
        <dbReference type="ARBA" id="ARBA00006148"/>
    </source>
</evidence>
<dbReference type="RefSeq" id="WP_011240483.1">
    <property type="nucleotide sequence ID" value="NC_017262.1"/>
</dbReference>
<feature type="transmembrane region" description="Helical" evidence="9">
    <location>
        <begin position="192"/>
        <end position="213"/>
    </location>
</feature>
<keyword evidence="5 9" id="KW-0812">Transmembrane</keyword>
<keyword evidence="7 9" id="KW-1133">Transmembrane helix</keyword>
<feature type="transmembrane region" description="Helical" evidence="9">
    <location>
        <begin position="333"/>
        <end position="350"/>
    </location>
</feature>
<dbReference type="GeneID" id="79904232"/>
<feature type="transmembrane region" description="Helical" evidence="9">
    <location>
        <begin position="154"/>
        <end position="171"/>
    </location>
</feature>
<dbReference type="PRINTS" id="PR00173">
    <property type="entry name" value="EDTRNSPORT"/>
</dbReference>
<dbReference type="GO" id="GO:0015293">
    <property type="term" value="F:symporter activity"/>
    <property type="evidence" value="ECO:0007669"/>
    <property type="project" value="UniProtKB-KW"/>
</dbReference>
<dbReference type="FunFam" id="1.10.3860.10:FF:000001">
    <property type="entry name" value="C4-dicarboxylate transport protein"/>
    <property type="match status" value="1"/>
</dbReference>
<dbReference type="EMBL" id="CP002850">
    <property type="protein sequence ID" value="AEH62937.1"/>
    <property type="molecule type" value="Genomic_DNA"/>
</dbReference>
<dbReference type="Gene3D" id="1.10.3860.10">
    <property type="entry name" value="Sodium:dicarboxylate symporter"/>
    <property type="match status" value="1"/>
</dbReference>
<dbReference type="OrthoDB" id="9766690at2"/>
<evidence type="ECO:0000256" key="6">
    <source>
        <dbReference type="ARBA" id="ARBA00022847"/>
    </source>
</evidence>
<gene>
    <name evidence="10" type="ordered locus">Zmob_1105</name>
</gene>
<evidence type="ECO:0000313" key="11">
    <source>
        <dbReference type="Proteomes" id="UP000001494"/>
    </source>
</evidence>
<dbReference type="InterPro" id="IPR001991">
    <property type="entry name" value="Na-dicarboxylate_symporter"/>
</dbReference>
<dbReference type="InterPro" id="IPR036458">
    <property type="entry name" value="Na:dicarbo_symporter_sf"/>
</dbReference>
<dbReference type="Proteomes" id="UP000001494">
    <property type="component" value="Chromosome"/>
</dbReference>
<feature type="transmembrane region" description="Helical" evidence="9">
    <location>
        <begin position="86"/>
        <end position="106"/>
    </location>
</feature>
<comment type="similarity">
    <text evidence="2">Belongs to the dicarboxylate/amino acid:cation symporter (DAACS) (TC 2.A.23) family.</text>
</comment>
<evidence type="ECO:0000256" key="3">
    <source>
        <dbReference type="ARBA" id="ARBA00022448"/>
    </source>
</evidence>
<keyword evidence="3" id="KW-0813">Transport</keyword>
<keyword evidence="6" id="KW-0769">Symport</keyword>
<protein>
    <submittedName>
        <fullName evidence="10">Sodium:dicarboxylate symporter</fullName>
    </submittedName>
</protein>
<dbReference type="eggNOG" id="COG1301">
    <property type="taxonomic scope" value="Bacteria"/>
</dbReference>
<comment type="subcellular location">
    <subcellularLocation>
        <location evidence="1">Cell inner membrane</location>
        <topology evidence="1">Multi-pass membrane protein</topology>
    </subcellularLocation>
</comment>
<proteinExistence type="inferred from homology"/>
<feature type="transmembrane region" description="Helical" evidence="9">
    <location>
        <begin position="40"/>
        <end position="65"/>
    </location>
</feature>
<dbReference type="GO" id="GO:0006835">
    <property type="term" value="P:dicarboxylic acid transport"/>
    <property type="evidence" value="ECO:0007669"/>
    <property type="project" value="TreeGrafter"/>
</dbReference>
<dbReference type="SUPFAM" id="SSF118215">
    <property type="entry name" value="Proton glutamate symport protein"/>
    <property type="match status" value="1"/>
</dbReference>
<organism evidence="10 11">
    <name type="scientific">Zymomonas mobilis subsp. mobilis (strain ATCC 10988 / DSM 424 / LMG 404 / NCIMB 8938 / NRRL B-806 / ZM1)</name>
    <dbReference type="NCBI Taxonomy" id="555217"/>
    <lineage>
        <taxon>Bacteria</taxon>
        <taxon>Pseudomonadati</taxon>
        <taxon>Pseudomonadota</taxon>
        <taxon>Alphaproteobacteria</taxon>
        <taxon>Sphingomonadales</taxon>
        <taxon>Zymomonadaceae</taxon>
        <taxon>Zymomonas</taxon>
    </lineage>
</organism>
<dbReference type="Pfam" id="PF00375">
    <property type="entry name" value="SDF"/>
    <property type="match status" value="1"/>
</dbReference>
<evidence type="ECO:0000256" key="7">
    <source>
        <dbReference type="ARBA" id="ARBA00022989"/>
    </source>
</evidence>
<keyword evidence="8 9" id="KW-0472">Membrane</keyword>
<dbReference type="PANTHER" id="PTHR42865:SF7">
    <property type="entry name" value="PROTON_GLUTAMATE-ASPARTATE SYMPORTER"/>
    <property type="match status" value="1"/>
</dbReference>
<feature type="transmembrane region" description="Helical" evidence="9">
    <location>
        <begin position="219"/>
        <end position="244"/>
    </location>
</feature>
<evidence type="ECO:0000256" key="4">
    <source>
        <dbReference type="ARBA" id="ARBA00022475"/>
    </source>
</evidence>